<feature type="region of interest" description="Disordered" evidence="1">
    <location>
        <begin position="241"/>
        <end position="262"/>
    </location>
</feature>
<feature type="transmembrane region" description="Helical" evidence="2">
    <location>
        <begin position="315"/>
        <end position="335"/>
    </location>
</feature>
<dbReference type="AlphaFoldDB" id="A0AAU9PVW0"/>
<sequence length="475" mass="53507">MNFLTTPLFQMASVMLSSCQFPLAGNFHEQKKGQRRKETKSKELVSLAYDSMLSMFDYFAANGSVATEVRSSMEGSRLGSPGHGYEVGDMVWGKVKPHPWWPGHVFSEEFATTSVRRSKREGLLLVAFFGDSSYGWFDPSELMPFESNFAEKSRQTNSKTFVKAVEEAMDEVSRRNALADYEPGAVYSINAIEKSRASFQPSSTLDFIRQLALEPIIEHAFGHELDRPSPAKAPLSGRQVFADTSGKGKNPARPNKSKENAKKDKYLFKRKPPFPSHGFLLRVPSFFVVLVFTVLPSQESPTTLLPPPEYPTTALSLPVLGFLYIFYSTVMYVNGSFITSNMLLLCIFIAMTSKFITLLCYWDGKICDGEEGITYNKSPNKAIKVQCGIQFNELIDQIHIAKSIDKQKKLIKVICRYPSVVGKVMKYIPLSITDDNDVEIMFDAFSLHQELSNIDLYLEVEVNGIKNHTEITPRY</sequence>
<dbReference type="SUPFAM" id="SSF63748">
    <property type="entry name" value="Tudor/PWWP/MBT"/>
    <property type="match status" value="1"/>
</dbReference>
<feature type="transmembrane region" description="Helical" evidence="2">
    <location>
        <begin position="342"/>
        <end position="364"/>
    </location>
</feature>
<proteinExistence type="predicted"/>
<evidence type="ECO:0000259" key="3">
    <source>
        <dbReference type="PROSITE" id="PS50812"/>
    </source>
</evidence>
<dbReference type="PANTHER" id="PTHR10688">
    <property type="entry name" value="PWWP DOMAIN-CONTAINING PROTEIN"/>
    <property type="match status" value="1"/>
</dbReference>
<evidence type="ECO:0000256" key="2">
    <source>
        <dbReference type="SAM" id="Phobius"/>
    </source>
</evidence>
<dbReference type="Proteomes" id="UP001157418">
    <property type="component" value="Unassembled WGS sequence"/>
</dbReference>
<dbReference type="InterPro" id="IPR052657">
    <property type="entry name" value="PDP_family_Arabidopsis"/>
</dbReference>
<gene>
    <name evidence="4" type="ORF">LVIROSA_LOCUS39473</name>
</gene>
<feature type="transmembrane region" description="Helical" evidence="2">
    <location>
        <begin position="279"/>
        <end position="295"/>
    </location>
</feature>
<keyword evidence="2" id="KW-0472">Membrane</keyword>
<name>A0AAU9PVW0_9ASTR</name>
<feature type="domain" description="PWWP" evidence="3">
    <location>
        <begin position="87"/>
        <end position="148"/>
    </location>
</feature>
<comment type="caution">
    <text evidence="4">The sequence shown here is derived from an EMBL/GenBank/DDBJ whole genome shotgun (WGS) entry which is preliminary data.</text>
</comment>
<keyword evidence="2" id="KW-1133">Transmembrane helix</keyword>
<dbReference type="PANTHER" id="PTHR10688:SF15">
    <property type="entry name" value="PWWP DOMAIN-CONTAINING PROTEIN"/>
    <property type="match status" value="1"/>
</dbReference>
<dbReference type="CDD" id="cd05162">
    <property type="entry name" value="PWWP"/>
    <property type="match status" value="1"/>
</dbReference>
<evidence type="ECO:0000313" key="5">
    <source>
        <dbReference type="Proteomes" id="UP001157418"/>
    </source>
</evidence>
<protein>
    <recommendedName>
        <fullName evidence="3">PWWP domain-containing protein</fullName>
    </recommendedName>
</protein>
<evidence type="ECO:0000313" key="4">
    <source>
        <dbReference type="EMBL" id="CAH1454284.1"/>
    </source>
</evidence>
<organism evidence="4 5">
    <name type="scientific">Lactuca virosa</name>
    <dbReference type="NCBI Taxonomy" id="75947"/>
    <lineage>
        <taxon>Eukaryota</taxon>
        <taxon>Viridiplantae</taxon>
        <taxon>Streptophyta</taxon>
        <taxon>Embryophyta</taxon>
        <taxon>Tracheophyta</taxon>
        <taxon>Spermatophyta</taxon>
        <taxon>Magnoliopsida</taxon>
        <taxon>eudicotyledons</taxon>
        <taxon>Gunneridae</taxon>
        <taxon>Pentapetalae</taxon>
        <taxon>asterids</taxon>
        <taxon>campanulids</taxon>
        <taxon>Asterales</taxon>
        <taxon>Asteraceae</taxon>
        <taxon>Cichorioideae</taxon>
        <taxon>Cichorieae</taxon>
        <taxon>Lactucinae</taxon>
        <taxon>Lactuca</taxon>
    </lineage>
</organism>
<dbReference type="InterPro" id="IPR000313">
    <property type="entry name" value="PWWP_dom"/>
</dbReference>
<dbReference type="Gene3D" id="2.30.30.140">
    <property type="match status" value="1"/>
</dbReference>
<dbReference type="PROSITE" id="PS50812">
    <property type="entry name" value="PWWP"/>
    <property type="match status" value="1"/>
</dbReference>
<keyword evidence="5" id="KW-1185">Reference proteome</keyword>
<keyword evidence="2" id="KW-0812">Transmembrane</keyword>
<evidence type="ECO:0000256" key="1">
    <source>
        <dbReference type="SAM" id="MobiDB-lite"/>
    </source>
</evidence>
<dbReference type="SMART" id="SM00293">
    <property type="entry name" value="PWWP"/>
    <property type="match status" value="1"/>
</dbReference>
<dbReference type="EMBL" id="CAKMRJ010005745">
    <property type="protein sequence ID" value="CAH1454284.1"/>
    <property type="molecule type" value="Genomic_DNA"/>
</dbReference>
<reference evidence="4 5" key="1">
    <citation type="submission" date="2022-01" db="EMBL/GenBank/DDBJ databases">
        <authorList>
            <person name="Xiong W."/>
            <person name="Schranz E."/>
        </authorList>
    </citation>
    <scope>NUCLEOTIDE SEQUENCE [LARGE SCALE GENOMIC DNA]</scope>
</reference>
<dbReference type="Pfam" id="PF00855">
    <property type="entry name" value="PWWP"/>
    <property type="match status" value="1"/>
</dbReference>
<accession>A0AAU9PVW0</accession>